<keyword evidence="3" id="KW-1185">Reference proteome</keyword>
<dbReference type="Proteomes" id="UP000002357">
    <property type="component" value="Chromosome"/>
</dbReference>
<protein>
    <submittedName>
        <fullName evidence="2">Uncharacterized protein</fullName>
    </submittedName>
</protein>
<accession>E2Q4M7</accession>
<dbReference type="EMBL" id="CM000913">
    <property type="protein sequence ID" value="EFG07065.1"/>
    <property type="molecule type" value="Genomic_DNA"/>
</dbReference>
<evidence type="ECO:0000313" key="3">
    <source>
        <dbReference type="Proteomes" id="UP000002357"/>
    </source>
</evidence>
<dbReference type="AlphaFoldDB" id="E2Q4M7"/>
<name>E2Q4M7_STRCL</name>
<organism evidence="2 3">
    <name type="scientific">Streptomyces clavuligerus</name>
    <dbReference type="NCBI Taxonomy" id="1901"/>
    <lineage>
        <taxon>Bacteria</taxon>
        <taxon>Bacillati</taxon>
        <taxon>Actinomycetota</taxon>
        <taxon>Actinomycetes</taxon>
        <taxon>Kitasatosporales</taxon>
        <taxon>Streptomycetaceae</taxon>
        <taxon>Streptomyces</taxon>
    </lineage>
</organism>
<feature type="transmembrane region" description="Helical" evidence="1">
    <location>
        <begin position="162"/>
        <end position="183"/>
    </location>
</feature>
<evidence type="ECO:0000313" key="2">
    <source>
        <dbReference type="EMBL" id="EFG07065.1"/>
    </source>
</evidence>
<proteinExistence type="predicted"/>
<evidence type="ECO:0000256" key="1">
    <source>
        <dbReference type="SAM" id="Phobius"/>
    </source>
</evidence>
<gene>
    <name evidence="2" type="ORF">SCLAV_1992</name>
</gene>
<keyword evidence="1" id="KW-0472">Membrane</keyword>
<dbReference type="eggNOG" id="ENOG50343VX">
    <property type="taxonomic scope" value="Bacteria"/>
</dbReference>
<sequence>MSGGPSVHHPGGGFAGWTVELANRTREPCRNIHPVLVFSARDRGFTQDRVTLEFFDAAAARWRPAELETSGAGEVLAVLDADATSGFAVPGREEARVGVRMALAEDTPPNQVTVNAAVIQRHGDDGDWVGESDDYRFAVLDDTGYGAAVTRDELATTGTGSLVRLAVAVGSLLLGGCVLAALVSGRPARAARRDTARRRPPAR</sequence>
<keyword evidence="1" id="KW-0812">Transmembrane</keyword>
<keyword evidence="1" id="KW-1133">Transmembrane helix</keyword>
<reference evidence="2 3" key="1">
    <citation type="journal article" date="2010" name="Genome Biol. Evol.">
        <title>The sequence of a 1.8-mb bacterial linear plasmid reveals a rich evolutionary reservoir of secondary metabolic pathways.</title>
        <authorList>
            <person name="Medema M.H."/>
            <person name="Trefzer A."/>
            <person name="Kovalchuk A."/>
            <person name="van den Berg M."/>
            <person name="Mueller U."/>
            <person name="Heijne W."/>
            <person name="Wu L."/>
            <person name="Alam M.T."/>
            <person name="Ronning C.M."/>
            <person name="Nierman W.C."/>
            <person name="Bovenberg R.A.L."/>
            <person name="Breitling R."/>
            <person name="Takano E."/>
        </authorList>
    </citation>
    <scope>NUCLEOTIDE SEQUENCE [LARGE SCALE GENOMIC DNA]</scope>
    <source>
        <strain evidence="3">ATCC 27064 / DSM 738 / JCM 4710 / NBRC 13307 / NCIMB 12785 / NRRL 3585 / VKM Ac-602</strain>
    </source>
</reference>